<dbReference type="Pfam" id="PF14902">
    <property type="entry name" value="DUF4494"/>
    <property type="match status" value="1"/>
</dbReference>
<proteinExistence type="predicted"/>
<dbReference type="AlphaFoldDB" id="A0A418ME49"/>
<name>A0A418ME49_9BACT</name>
<gene>
    <name evidence="1" type="ORF">DYU11_07095</name>
</gene>
<dbReference type="RefSeq" id="WP_119666964.1">
    <property type="nucleotide sequence ID" value="NZ_QXED01000002.1"/>
</dbReference>
<evidence type="ECO:0000313" key="2">
    <source>
        <dbReference type="Proteomes" id="UP000283523"/>
    </source>
</evidence>
<dbReference type="InterPro" id="IPR027848">
    <property type="entry name" value="DUF4494"/>
</dbReference>
<evidence type="ECO:0000313" key="1">
    <source>
        <dbReference type="EMBL" id="RIV25078.1"/>
    </source>
</evidence>
<organism evidence="1 2">
    <name type="scientific">Fibrisoma montanum</name>
    <dbReference type="NCBI Taxonomy" id="2305895"/>
    <lineage>
        <taxon>Bacteria</taxon>
        <taxon>Pseudomonadati</taxon>
        <taxon>Bacteroidota</taxon>
        <taxon>Cytophagia</taxon>
        <taxon>Cytophagales</taxon>
        <taxon>Spirosomataceae</taxon>
        <taxon>Fibrisoma</taxon>
    </lineage>
</organism>
<dbReference type="Proteomes" id="UP000283523">
    <property type="component" value="Unassembled WGS sequence"/>
</dbReference>
<comment type="caution">
    <text evidence="1">The sequence shown here is derived from an EMBL/GenBank/DDBJ whole genome shotgun (WGS) entry which is preliminary data.</text>
</comment>
<protein>
    <submittedName>
        <fullName evidence="1">DUF4494 domain-containing protein</fullName>
    </submittedName>
</protein>
<sequence length="169" mass="19367">MPNWFLGKIRYQQPIDDSNVGTRNEEFIKQKTVTEAYLIDAVSYTDAETRLYQNIAANTPDFEITNINRMKLADVFHIEDGGETWYKVKAVFTIEDLKTGKEKKSPSVMLVNAETVKQAYDRVEEGLRTALDPFEITDVNLTKILDIFPYTEEEQRNLRPVAEVAAPAE</sequence>
<dbReference type="OrthoDB" id="954784at2"/>
<reference evidence="1 2" key="1">
    <citation type="submission" date="2018-08" db="EMBL/GenBank/DDBJ databases">
        <title>Fibrisoma montanum sp. nov., isolated from Danxia mountain soil.</title>
        <authorList>
            <person name="Huang Y."/>
        </authorList>
    </citation>
    <scope>NUCLEOTIDE SEQUENCE [LARGE SCALE GENOMIC DNA]</scope>
    <source>
        <strain evidence="1 2">HYT19</strain>
    </source>
</reference>
<dbReference type="EMBL" id="QXED01000002">
    <property type="protein sequence ID" value="RIV25078.1"/>
    <property type="molecule type" value="Genomic_DNA"/>
</dbReference>
<accession>A0A418ME49</accession>
<keyword evidence="2" id="KW-1185">Reference proteome</keyword>